<gene>
    <name evidence="2" type="ORF">SI8410_14018744</name>
</gene>
<dbReference type="InterPro" id="IPR016197">
    <property type="entry name" value="Chromo-like_dom_sf"/>
</dbReference>
<dbReference type="EMBL" id="LR746277">
    <property type="protein sequence ID" value="CAA7408066.1"/>
    <property type="molecule type" value="Genomic_DNA"/>
</dbReference>
<protein>
    <recommendedName>
        <fullName evidence="1">Tf2-1-like SH3-like domain-containing protein</fullName>
    </recommendedName>
</protein>
<dbReference type="InterPro" id="IPR056924">
    <property type="entry name" value="SH3_Tf2-1"/>
</dbReference>
<keyword evidence="3" id="KW-1185">Reference proteome</keyword>
<evidence type="ECO:0000313" key="3">
    <source>
        <dbReference type="Proteomes" id="UP000663760"/>
    </source>
</evidence>
<dbReference type="PANTHER" id="PTHR46148">
    <property type="entry name" value="CHROMO DOMAIN-CONTAINING PROTEIN"/>
    <property type="match status" value="1"/>
</dbReference>
<evidence type="ECO:0000259" key="1">
    <source>
        <dbReference type="Pfam" id="PF24626"/>
    </source>
</evidence>
<dbReference type="Proteomes" id="UP000663760">
    <property type="component" value="Chromosome 14"/>
</dbReference>
<dbReference type="SUPFAM" id="SSF54160">
    <property type="entry name" value="Chromo domain-like"/>
    <property type="match status" value="1"/>
</dbReference>
<name>A0A7I8LEI7_SPIIN</name>
<accession>A0A7I8LEI7</accession>
<evidence type="ECO:0000313" key="2">
    <source>
        <dbReference type="EMBL" id="CAA7408066.1"/>
    </source>
</evidence>
<dbReference type="AlphaFoldDB" id="A0A7I8LEI7"/>
<reference evidence="2" key="1">
    <citation type="submission" date="2020-02" db="EMBL/GenBank/DDBJ databases">
        <authorList>
            <person name="Scholz U."/>
            <person name="Mascher M."/>
            <person name="Fiebig A."/>
        </authorList>
    </citation>
    <scope>NUCLEOTIDE SEQUENCE</scope>
</reference>
<dbReference type="Pfam" id="PF24626">
    <property type="entry name" value="SH3_Tf2-1"/>
    <property type="match status" value="1"/>
</dbReference>
<proteinExistence type="predicted"/>
<feature type="domain" description="Tf2-1-like SH3-like" evidence="1">
    <location>
        <begin position="52"/>
        <end position="116"/>
    </location>
</feature>
<dbReference type="PANTHER" id="PTHR46148:SF52">
    <property type="entry name" value="OS04G0603800 PROTEIN"/>
    <property type="match status" value="1"/>
</dbReference>
<sequence>MTPFRAVYGRDLLKLIKYGTSPSPLNAIDQLLTERDAILKILKFNLHKAQVGDLVCLKIKPYMMKSLAKKENEKLNPRYFGPYPIMERIGPVAYKLQLPDHSAVHPGFRISQLRKTLRTDNRSQPIPLTLSEEQEWILIPDGIKAHRSAPQVTEILVSWKHLPEFESSWMTVSAFL</sequence>
<organism evidence="2 3">
    <name type="scientific">Spirodela intermedia</name>
    <name type="common">Intermediate duckweed</name>
    <dbReference type="NCBI Taxonomy" id="51605"/>
    <lineage>
        <taxon>Eukaryota</taxon>
        <taxon>Viridiplantae</taxon>
        <taxon>Streptophyta</taxon>
        <taxon>Embryophyta</taxon>
        <taxon>Tracheophyta</taxon>
        <taxon>Spermatophyta</taxon>
        <taxon>Magnoliopsida</taxon>
        <taxon>Liliopsida</taxon>
        <taxon>Araceae</taxon>
        <taxon>Lemnoideae</taxon>
        <taxon>Spirodela</taxon>
    </lineage>
</organism>
<dbReference type="OrthoDB" id="5554229at2759"/>